<keyword evidence="9 10" id="KW-0234">DNA repair</keyword>
<dbReference type="InterPro" id="IPR011335">
    <property type="entry name" value="Restrct_endonuc-II-like"/>
</dbReference>
<reference evidence="12 13" key="1">
    <citation type="submission" date="2018-08" db="EMBL/GenBank/DDBJ databases">
        <title>Salinimonas sediminis sp. nov., a piezophilic bacterium isolated from a deep-sea sediment sample from the New Britain Trench.</title>
        <authorList>
            <person name="Cao J."/>
        </authorList>
    </citation>
    <scope>NUCLEOTIDE SEQUENCE [LARGE SCALE GENOMIC DNA]</scope>
    <source>
        <strain evidence="12 13">N102</strain>
    </source>
</reference>
<protein>
    <recommendedName>
        <fullName evidence="10">RecBCD enzyme subunit RecC</fullName>
    </recommendedName>
    <alternativeName>
        <fullName evidence="10">Exonuclease V subunit RecC</fullName>
        <shortName evidence="10">ExoV subunit RecC</shortName>
    </alternativeName>
    <alternativeName>
        <fullName evidence="10">Helicase/nuclease RecBCD subunit RecC</fullName>
    </alternativeName>
</protein>
<dbReference type="Gene3D" id="1.10.10.990">
    <property type="match status" value="1"/>
</dbReference>
<keyword evidence="4 10" id="KW-0378">Hydrolase</keyword>
<sequence>MLALYPSNKLEHLSYLLGALIQQQPGPPLQAETILVESPGMQHWLNMELARQQRVAMNLNFPLPTRFMWEMARTVLGEDKVPRQSVYRREVLVWRIEKLIQHSDFCNLPEAAPVCRYWQTIQDVDEQAVQRLQFATALADVFEQYQLYRPEWLFAWEQQQTVLPENSDELWQAAIWRMLVAQAPLHPARLHKEAVETLHHNGCDALPERIIVFAINTMAPQLVQFFDALAVHTDIHIFHLNPSVSYWGDTKSDRERARLLRQQGIEQWQLEQQDNPLLANLGQQGRDLFNLLTELDTFEVSAFDTDPPPQPEQGPSLLQQMQQDILYASRPDTDFVTAPDDTSVQLVKAHSPLREVQALHDTLLYLMQRDPDLAPGDIVVMCPAIEDYAPLIDAVFHRVGTPATQRTNPPRIVCSIADRSPLDAEPLIAAFLSLLSLPDSRFEVSRIMDYLRLDAMRSKFELHSEDLDLMQFWLEQAHIHWGLDGAHKRQVTRQVDDSDTFSWYWGLERLLTGMALGDSPQLHDGMLSVPHVEGSNAVTLGRLIGLVGQLKHYANLLNQPRTAADWHLFLMQMREDCFAPDFDKIDIWESISNATSGLADQCAEALYDGLLSLRQVKEVLVKRFSSPDAGNHFLTGQVTFCSMLPMRSIPFKVVCVLGLNDTEFPRQSQPISIDLMASAGRKIGDRSRRLEDRYLFLEALISARSQLYLSYQANSAQDNSERQPSLVLTELLEVLKRYQFSDAQTHHLALHPFSVAGFISSRPGFETGWLRLANAIAHHDQAPKGSFTPLAEVQLPDMVSPAAMARALTHPLRYFANHQLGLYLDSAQPLLNDAEPFAADNLTRFQTLDALNEARAQQADPQVILQHAELDGQLPATPLGKTLLQNWDAASVLIMTKAMQPEPSGQEQHWYFGQSQLSTKGWYNGNDLVSWHSGAQTTSRQLQQFITLLMFNAAGIQTNLHTYFCKWEKGEPVLRMATLTGHEPDAADSLLTRLAEAFTQLHSQPVLLMADAAITLLKKAGSTPLTEWAAQPEAAFEWQKLWDGNVMSAGLKEDAYLHWFFPQGIALQDLPLAHFETLYRPLLDCYKEKKA</sequence>
<dbReference type="GO" id="GO:0009338">
    <property type="term" value="C:exodeoxyribonuclease V complex"/>
    <property type="evidence" value="ECO:0007669"/>
    <property type="project" value="InterPro"/>
</dbReference>
<evidence type="ECO:0000256" key="9">
    <source>
        <dbReference type="ARBA" id="ARBA00023204"/>
    </source>
</evidence>
<dbReference type="HAMAP" id="MF_01486">
    <property type="entry name" value="RecC"/>
    <property type="match status" value="1"/>
</dbReference>
<evidence type="ECO:0000256" key="8">
    <source>
        <dbReference type="ARBA" id="ARBA00023125"/>
    </source>
</evidence>
<feature type="domain" description="RecC C-terminal" evidence="11">
    <location>
        <begin position="797"/>
        <end position="1019"/>
    </location>
</feature>
<dbReference type="SUPFAM" id="SSF52980">
    <property type="entry name" value="Restriction endonuclease-like"/>
    <property type="match status" value="1"/>
</dbReference>
<keyword evidence="7 10" id="KW-0067">ATP-binding</keyword>
<proteinExistence type="inferred from homology"/>
<dbReference type="Gene3D" id="3.40.50.10930">
    <property type="match status" value="1"/>
</dbReference>
<dbReference type="PIRSF" id="PIRSF000980">
    <property type="entry name" value="RecC"/>
    <property type="match status" value="1"/>
</dbReference>
<name>A0A346NN32_9ALTE</name>
<dbReference type="SUPFAM" id="SSF52540">
    <property type="entry name" value="P-loop containing nucleoside triphosphate hydrolases"/>
    <property type="match status" value="2"/>
</dbReference>
<keyword evidence="1 10" id="KW-0540">Nuclease</keyword>
<dbReference type="Pfam" id="PF04257">
    <property type="entry name" value="Exonuc_V_gamma"/>
    <property type="match status" value="1"/>
</dbReference>
<dbReference type="PANTHER" id="PTHR30591">
    <property type="entry name" value="RECBCD ENZYME SUBUNIT RECC"/>
    <property type="match status" value="1"/>
</dbReference>
<dbReference type="AlphaFoldDB" id="A0A346NN32"/>
<dbReference type="InterPro" id="IPR027417">
    <property type="entry name" value="P-loop_NTPase"/>
</dbReference>
<dbReference type="InterPro" id="IPR041500">
    <property type="entry name" value="RecC_C"/>
</dbReference>
<dbReference type="RefSeq" id="WP_117317092.1">
    <property type="nucleotide sequence ID" value="NZ_CP031769.1"/>
</dbReference>
<dbReference type="GO" id="GO:0005524">
    <property type="term" value="F:ATP binding"/>
    <property type="evidence" value="ECO:0007669"/>
    <property type="project" value="UniProtKB-UniRule"/>
</dbReference>
<dbReference type="Gene3D" id="3.40.50.300">
    <property type="entry name" value="P-loop containing nucleotide triphosphate hydrolases"/>
    <property type="match status" value="2"/>
</dbReference>
<evidence type="ECO:0000256" key="2">
    <source>
        <dbReference type="ARBA" id="ARBA00022741"/>
    </source>
</evidence>
<evidence type="ECO:0000313" key="13">
    <source>
        <dbReference type="Proteomes" id="UP000262073"/>
    </source>
</evidence>
<keyword evidence="2 10" id="KW-0547">Nucleotide-binding</keyword>
<comment type="miscellaneous">
    <text evidence="10">In the RecBCD complex, RecB has a slow 3'-5' helicase, an exonuclease activity and loads RecA onto ssDNA, RecD has a fast 5'-3' helicase activity, while RecC stimulates the ATPase and processivity of the RecB helicase and contributes to recognition of the Chi site.</text>
</comment>
<dbReference type="InterPro" id="IPR013986">
    <property type="entry name" value="DExx_box_DNA_helicase_dom_sf"/>
</dbReference>
<dbReference type="KEGG" id="salm:D0Y50_11600"/>
<evidence type="ECO:0000313" key="12">
    <source>
        <dbReference type="EMBL" id="AXR06939.1"/>
    </source>
</evidence>
<gene>
    <name evidence="10 12" type="primary">recC</name>
    <name evidence="12" type="ORF">D0Y50_11600</name>
</gene>
<dbReference type="Pfam" id="PF17946">
    <property type="entry name" value="RecC_C"/>
    <property type="match status" value="1"/>
</dbReference>
<evidence type="ECO:0000256" key="7">
    <source>
        <dbReference type="ARBA" id="ARBA00022840"/>
    </source>
</evidence>
<dbReference type="EMBL" id="CP031769">
    <property type="protein sequence ID" value="AXR06939.1"/>
    <property type="molecule type" value="Genomic_DNA"/>
</dbReference>
<dbReference type="Proteomes" id="UP000262073">
    <property type="component" value="Chromosome"/>
</dbReference>
<keyword evidence="6 10" id="KW-0269">Exonuclease</keyword>
<keyword evidence="5 10" id="KW-0347">Helicase</keyword>
<evidence type="ECO:0000256" key="3">
    <source>
        <dbReference type="ARBA" id="ARBA00022763"/>
    </source>
</evidence>
<dbReference type="PANTHER" id="PTHR30591:SF1">
    <property type="entry name" value="RECBCD ENZYME SUBUNIT RECC"/>
    <property type="match status" value="1"/>
</dbReference>
<dbReference type="Gene3D" id="1.10.10.160">
    <property type="match status" value="1"/>
</dbReference>
<accession>A0A346NN32</accession>
<keyword evidence="13" id="KW-1185">Reference proteome</keyword>
<dbReference type="NCBIfam" id="TIGR01450">
    <property type="entry name" value="recC"/>
    <property type="match status" value="1"/>
</dbReference>
<dbReference type="OrthoDB" id="9762834at2"/>
<evidence type="ECO:0000259" key="11">
    <source>
        <dbReference type="Pfam" id="PF17946"/>
    </source>
</evidence>
<comment type="function">
    <text evidence="10">A helicase/nuclease that prepares dsDNA breaks (DSB) for recombinational DNA repair. Binds to DSBs and unwinds DNA via a highly rapid and processive ATP-dependent bidirectional helicase activity. Unwinds dsDNA until it encounters a Chi (crossover hotspot instigator) sequence from the 3' direction. Cuts ssDNA a few nucleotides 3' to the Chi site. The properties and activities of the enzyme are changed at Chi. The Chi-altered holoenzyme produces a long 3'-ssDNA overhang and facilitates RecA-binding to the ssDNA for homologous DNA recombination and repair. Holoenzyme degrades any linearized DNA that is unable to undergo homologous recombination. In the holoenzyme this subunit recognizes the wild-type Chi sequence, and when added to isolated RecB increases its ATP-dependent helicase processivity.</text>
</comment>
<organism evidence="12 13">
    <name type="scientific">Salinimonas sediminis</name>
    <dbReference type="NCBI Taxonomy" id="2303538"/>
    <lineage>
        <taxon>Bacteria</taxon>
        <taxon>Pseudomonadati</taxon>
        <taxon>Pseudomonadota</taxon>
        <taxon>Gammaproteobacteria</taxon>
        <taxon>Alteromonadales</taxon>
        <taxon>Alteromonadaceae</taxon>
        <taxon>Alteromonas/Salinimonas group</taxon>
        <taxon>Salinimonas</taxon>
    </lineage>
</organism>
<dbReference type="GO" id="GO:0008854">
    <property type="term" value="F:exodeoxyribonuclease V activity"/>
    <property type="evidence" value="ECO:0007669"/>
    <property type="project" value="InterPro"/>
</dbReference>
<dbReference type="GO" id="GO:0003678">
    <property type="term" value="F:DNA helicase activity"/>
    <property type="evidence" value="ECO:0007669"/>
    <property type="project" value="UniProtKB-UniRule"/>
</dbReference>
<evidence type="ECO:0000256" key="6">
    <source>
        <dbReference type="ARBA" id="ARBA00022839"/>
    </source>
</evidence>
<comment type="similarity">
    <text evidence="10">Belongs to the RecC family.</text>
</comment>
<evidence type="ECO:0000256" key="10">
    <source>
        <dbReference type="HAMAP-Rule" id="MF_01486"/>
    </source>
</evidence>
<keyword evidence="8 10" id="KW-0238">DNA-binding</keyword>
<evidence type="ECO:0000256" key="1">
    <source>
        <dbReference type="ARBA" id="ARBA00022722"/>
    </source>
</evidence>
<dbReference type="GO" id="GO:0003677">
    <property type="term" value="F:DNA binding"/>
    <property type="evidence" value="ECO:0007669"/>
    <property type="project" value="UniProtKB-UniRule"/>
</dbReference>
<comment type="subunit">
    <text evidence="10">Heterotrimer of RecB, RecC and RecD. All subunits contribute to DNA-binding.</text>
</comment>
<evidence type="ECO:0000256" key="4">
    <source>
        <dbReference type="ARBA" id="ARBA00022801"/>
    </source>
</evidence>
<evidence type="ECO:0000256" key="5">
    <source>
        <dbReference type="ARBA" id="ARBA00022806"/>
    </source>
</evidence>
<dbReference type="GO" id="GO:0000724">
    <property type="term" value="P:double-strand break repair via homologous recombination"/>
    <property type="evidence" value="ECO:0007669"/>
    <property type="project" value="UniProtKB-UniRule"/>
</dbReference>
<dbReference type="InterPro" id="IPR006697">
    <property type="entry name" value="RecC"/>
</dbReference>
<keyword evidence="3 10" id="KW-0227">DNA damage</keyword>